<gene>
    <name evidence="2" type="ORF">EJC50_00640</name>
</gene>
<dbReference type="Gene3D" id="3.40.50.10490">
    <property type="entry name" value="Glucose-6-phosphate isomerase like protein, domain 1"/>
    <property type="match status" value="1"/>
</dbReference>
<proteinExistence type="predicted"/>
<dbReference type="CDD" id="cd05006">
    <property type="entry name" value="SIS_GmhA"/>
    <property type="match status" value="1"/>
</dbReference>
<name>A0A3S8ZY31_9BACL</name>
<dbReference type="GO" id="GO:1901135">
    <property type="term" value="P:carbohydrate derivative metabolic process"/>
    <property type="evidence" value="ECO:0007669"/>
    <property type="project" value="InterPro"/>
</dbReference>
<dbReference type="Proteomes" id="UP000272528">
    <property type="component" value="Chromosome"/>
</dbReference>
<dbReference type="AlphaFoldDB" id="A0A3S8ZY31"/>
<keyword evidence="3" id="KW-1185">Reference proteome</keyword>
<dbReference type="GO" id="GO:0097367">
    <property type="term" value="F:carbohydrate derivative binding"/>
    <property type="evidence" value="ECO:0007669"/>
    <property type="project" value="InterPro"/>
</dbReference>
<evidence type="ECO:0000313" key="3">
    <source>
        <dbReference type="Proteomes" id="UP000272528"/>
    </source>
</evidence>
<dbReference type="OrthoDB" id="9781311at2"/>
<accession>A0A3S8ZY31</accession>
<dbReference type="InterPro" id="IPR001347">
    <property type="entry name" value="SIS_dom"/>
</dbReference>
<dbReference type="InterPro" id="IPR046348">
    <property type="entry name" value="SIS_dom_sf"/>
</dbReference>
<dbReference type="Pfam" id="PF13580">
    <property type="entry name" value="SIS_2"/>
    <property type="match status" value="1"/>
</dbReference>
<dbReference type="InterPro" id="IPR050099">
    <property type="entry name" value="SIS_GmhA/DiaA_subfam"/>
</dbReference>
<dbReference type="RefSeq" id="WP_126011410.1">
    <property type="nucleotide sequence ID" value="NZ_CP034437.1"/>
</dbReference>
<organism evidence="2 3">
    <name type="scientific">Paenibacillus albus</name>
    <dbReference type="NCBI Taxonomy" id="2495582"/>
    <lineage>
        <taxon>Bacteria</taxon>
        <taxon>Bacillati</taxon>
        <taxon>Bacillota</taxon>
        <taxon>Bacilli</taxon>
        <taxon>Bacillales</taxon>
        <taxon>Paenibacillaceae</taxon>
        <taxon>Paenibacillus</taxon>
    </lineage>
</organism>
<reference evidence="3" key="1">
    <citation type="submission" date="2018-12" db="EMBL/GenBank/DDBJ databases">
        <title>Genome sequence of Peanibacillus sp.</title>
        <authorList>
            <person name="Subramani G."/>
            <person name="Srinivasan S."/>
            <person name="Kim M.K."/>
        </authorList>
    </citation>
    <scope>NUCLEOTIDE SEQUENCE [LARGE SCALE GENOMIC DNA]</scope>
    <source>
        <strain evidence="3">18JY67-1</strain>
    </source>
</reference>
<protein>
    <submittedName>
        <fullName evidence="2">SIS domain-containing protein</fullName>
    </submittedName>
</protein>
<dbReference type="EMBL" id="CP034437">
    <property type="protein sequence ID" value="AZN38348.1"/>
    <property type="molecule type" value="Genomic_DNA"/>
</dbReference>
<evidence type="ECO:0000313" key="2">
    <source>
        <dbReference type="EMBL" id="AZN38348.1"/>
    </source>
</evidence>
<feature type="domain" description="SIS" evidence="1">
    <location>
        <begin position="29"/>
        <end position="210"/>
    </location>
</feature>
<evidence type="ECO:0000259" key="1">
    <source>
        <dbReference type="PROSITE" id="PS51464"/>
    </source>
</evidence>
<dbReference type="KEGG" id="palb:EJC50_00640"/>
<dbReference type="PANTHER" id="PTHR30390">
    <property type="entry name" value="SEDOHEPTULOSE 7-PHOSPHATE ISOMERASE / DNAA INITIATOR-ASSOCIATING FACTOR FOR REPLICATION INITIATION"/>
    <property type="match status" value="1"/>
</dbReference>
<dbReference type="PROSITE" id="PS51464">
    <property type="entry name" value="SIS"/>
    <property type="match status" value="1"/>
</dbReference>
<dbReference type="SUPFAM" id="SSF53697">
    <property type="entry name" value="SIS domain"/>
    <property type="match status" value="1"/>
</dbReference>
<dbReference type="PANTHER" id="PTHR30390:SF6">
    <property type="entry name" value="DNAA INITIATOR-ASSOCIATING PROTEIN DIAA"/>
    <property type="match status" value="1"/>
</dbReference>
<sequence>MNKHLVALQHNYPDIAECIPAIEQAYELLERCYREGGQLLVAGNGGSASDSEHIVGELMKGFLLPRPVPQQFRDTITGLFPEDGAMLCEQLQGALPALSLVSQNAFNTAFANDRSYETAFAQQVYGYGREGDVFLGLSTSGNSRNVVHAVQVAKAKGLRTIALTGGTGGKLKELCDVTIVVPYSATPAIQERHLPIYHTLCIMLEEAFFGSC</sequence>
<dbReference type="InterPro" id="IPR035461">
    <property type="entry name" value="GmhA/DiaA"/>
</dbReference>